<keyword evidence="3" id="KW-1185">Reference proteome</keyword>
<dbReference type="PANTHER" id="PTHR21356">
    <property type="entry name" value="ARMADILLO REPEAT CONTAINING 2"/>
    <property type="match status" value="1"/>
</dbReference>
<evidence type="ECO:0000313" key="2">
    <source>
        <dbReference type="Ensembl" id="ENSHCOP00000011177.1"/>
    </source>
</evidence>
<dbReference type="AlphaFoldDB" id="A0A3Q2Y2Q7"/>
<accession>A0A3Q2Y2Q7</accession>
<name>A0A3Q2Y2Q7_HIPCM</name>
<proteinExistence type="predicted"/>
<dbReference type="InterPro" id="IPR038905">
    <property type="entry name" value="ARMC2"/>
</dbReference>
<dbReference type="Proteomes" id="UP000264820">
    <property type="component" value="Unplaced"/>
</dbReference>
<dbReference type="GO" id="GO:0007288">
    <property type="term" value="P:sperm axoneme assembly"/>
    <property type="evidence" value="ECO:0007669"/>
    <property type="project" value="TreeGrafter"/>
</dbReference>
<reference evidence="2" key="1">
    <citation type="submission" date="2025-08" db="UniProtKB">
        <authorList>
            <consortium name="Ensembl"/>
        </authorList>
    </citation>
    <scope>IDENTIFICATION</scope>
</reference>
<dbReference type="PANTHER" id="PTHR21356:SF1">
    <property type="entry name" value="ARMADILLO REPEAT-CONTAINING PROTEIN 2"/>
    <property type="match status" value="1"/>
</dbReference>
<organism evidence="2 3">
    <name type="scientific">Hippocampus comes</name>
    <name type="common">Tiger tail seahorse</name>
    <dbReference type="NCBI Taxonomy" id="109280"/>
    <lineage>
        <taxon>Eukaryota</taxon>
        <taxon>Metazoa</taxon>
        <taxon>Chordata</taxon>
        <taxon>Craniata</taxon>
        <taxon>Vertebrata</taxon>
        <taxon>Euteleostomi</taxon>
        <taxon>Actinopterygii</taxon>
        <taxon>Neopterygii</taxon>
        <taxon>Teleostei</taxon>
        <taxon>Neoteleostei</taxon>
        <taxon>Acanthomorphata</taxon>
        <taxon>Syngnathiaria</taxon>
        <taxon>Syngnathiformes</taxon>
        <taxon>Syngnathoidei</taxon>
        <taxon>Syngnathidae</taxon>
        <taxon>Hippocampus</taxon>
    </lineage>
</organism>
<feature type="region of interest" description="Disordered" evidence="1">
    <location>
        <begin position="108"/>
        <end position="127"/>
    </location>
</feature>
<reference evidence="2" key="2">
    <citation type="submission" date="2025-09" db="UniProtKB">
        <authorList>
            <consortium name="Ensembl"/>
        </authorList>
    </citation>
    <scope>IDENTIFICATION</scope>
</reference>
<evidence type="ECO:0000313" key="3">
    <source>
        <dbReference type="Proteomes" id="UP000264820"/>
    </source>
</evidence>
<sequence>MGSTERKYELCGPFLPRRHPSLKTSAEIVGEARRILRAQSTQRPHTPTDAHRQLFARSSVRADHGSRPSSTFRYVFLLYLCHQICRMRHIYTFVFHLDSLHATNFDVGDSRPSSGARLSPLEHVGDH</sequence>
<dbReference type="Ensembl" id="ENSHCOT00000017811.1">
    <property type="protein sequence ID" value="ENSHCOP00000011177.1"/>
    <property type="gene ID" value="ENSHCOG00000013943.1"/>
</dbReference>
<protein>
    <submittedName>
        <fullName evidence="2">Uncharacterized protein</fullName>
    </submittedName>
</protein>
<evidence type="ECO:0000256" key="1">
    <source>
        <dbReference type="SAM" id="MobiDB-lite"/>
    </source>
</evidence>
<dbReference type="STRING" id="109280.ENSHCOP00000011177"/>
<dbReference type="GeneTree" id="ENSGT00940000178331"/>